<organism evidence="11 12">
    <name type="scientific">Cinchona calisaya</name>
    <dbReference type="NCBI Taxonomy" id="153742"/>
    <lineage>
        <taxon>Eukaryota</taxon>
        <taxon>Viridiplantae</taxon>
        <taxon>Streptophyta</taxon>
        <taxon>Embryophyta</taxon>
        <taxon>Tracheophyta</taxon>
        <taxon>Spermatophyta</taxon>
        <taxon>Magnoliopsida</taxon>
        <taxon>eudicotyledons</taxon>
        <taxon>Gunneridae</taxon>
        <taxon>Pentapetalae</taxon>
        <taxon>asterids</taxon>
        <taxon>lamiids</taxon>
        <taxon>Gentianales</taxon>
        <taxon>Rubiaceae</taxon>
        <taxon>Cinchonoideae</taxon>
        <taxon>Cinchoneae</taxon>
        <taxon>Cinchona</taxon>
    </lineage>
</organism>
<dbReference type="PRINTS" id="PR00385">
    <property type="entry name" value="P450"/>
</dbReference>
<proteinExistence type="inferred from homology"/>
<keyword evidence="3 8" id="KW-0349">Heme</keyword>
<sequence>MELNDDNYLLFPILLSPSILIFIFVWYKASKGLKLPPGPPAWPIIGNTLDLDAQKPHTWLANLAKCYGPLISLRLGPKFLVVASSPATAREILKTHDKDLSGRYKSRLSTAIPDFKSSVIVLSADCNERWRFLRSNAHLELFSARAIESHSKIRAEKAEEMLHFLFEKDNEVVAIADILYATIVNSLTNTMLSEDIIGLEENVDDLRKFSRSLIEFAVPGMADIFSVMEVFDSGTKRKAKEYKEKSRAVWGNIVRDRRGRQKDFDATRMDFLDVLIRNSFDDCQIFNVFSELFVTSDSISTTLEWAVAELTRNQEAFTKLRDEITKSIEEGTTITENHLTKLPYFQACIKETLRLHPPSPFLVPHCALQSCKVMNYEVPKNSLVVVNIYAIGRDPNTWEDPLSFKPERFLGKNIDLKGTHYELLPFGGGRRICIGIPLALKQIQLLLASLVYAFDWSLPDGMDPTKLDMSDKFSIPLGRAKPLLLILKKRKHLKIHIPPPRPKI</sequence>
<dbReference type="Pfam" id="PF00067">
    <property type="entry name" value="p450"/>
    <property type="match status" value="1"/>
</dbReference>
<comment type="caution">
    <text evidence="11">The sequence shown here is derived from an EMBL/GenBank/DDBJ whole genome shotgun (WGS) entry which is preliminary data.</text>
</comment>
<dbReference type="InterPro" id="IPR017972">
    <property type="entry name" value="Cyt_P450_CS"/>
</dbReference>
<evidence type="ECO:0000256" key="9">
    <source>
        <dbReference type="RuleBase" id="RU000461"/>
    </source>
</evidence>
<evidence type="ECO:0000313" key="12">
    <source>
        <dbReference type="Proteomes" id="UP001630127"/>
    </source>
</evidence>
<keyword evidence="10" id="KW-0472">Membrane</keyword>
<comment type="cofactor">
    <cofactor evidence="1 8">
        <name>heme</name>
        <dbReference type="ChEBI" id="CHEBI:30413"/>
    </cofactor>
</comment>
<keyword evidence="12" id="KW-1185">Reference proteome</keyword>
<dbReference type="GO" id="GO:0046872">
    <property type="term" value="F:metal ion binding"/>
    <property type="evidence" value="ECO:0007669"/>
    <property type="project" value="UniProtKB-KW"/>
</dbReference>
<evidence type="ECO:0000256" key="10">
    <source>
        <dbReference type="SAM" id="Phobius"/>
    </source>
</evidence>
<dbReference type="AlphaFoldDB" id="A0ABD2YAU9"/>
<evidence type="ECO:0000256" key="4">
    <source>
        <dbReference type="ARBA" id="ARBA00022723"/>
    </source>
</evidence>
<dbReference type="PRINTS" id="PR00463">
    <property type="entry name" value="EP450I"/>
</dbReference>
<feature type="transmembrane region" description="Helical" evidence="10">
    <location>
        <begin position="7"/>
        <end position="27"/>
    </location>
</feature>
<evidence type="ECO:0000313" key="11">
    <source>
        <dbReference type="EMBL" id="KAL3502982.1"/>
    </source>
</evidence>
<keyword evidence="10" id="KW-0812">Transmembrane</keyword>
<dbReference type="InterPro" id="IPR001128">
    <property type="entry name" value="Cyt_P450"/>
</dbReference>
<accession>A0ABD2YAU9</accession>
<keyword evidence="5 9" id="KW-0560">Oxidoreductase</keyword>
<protein>
    <recommendedName>
        <fullName evidence="13">Cytochrome P450</fullName>
    </recommendedName>
</protein>
<evidence type="ECO:0000256" key="1">
    <source>
        <dbReference type="ARBA" id="ARBA00001971"/>
    </source>
</evidence>
<evidence type="ECO:0000256" key="3">
    <source>
        <dbReference type="ARBA" id="ARBA00022617"/>
    </source>
</evidence>
<dbReference type="EMBL" id="JBJUIK010000015">
    <property type="protein sequence ID" value="KAL3502982.1"/>
    <property type="molecule type" value="Genomic_DNA"/>
</dbReference>
<reference evidence="11 12" key="1">
    <citation type="submission" date="2024-11" db="EMBL/GenBank/DDBJ databases">
        <title>A near-complete genome assembly of Cinchona calisaya.</title>
        <authorList>
            <person name="Lian D.C."/>
            <person name="Zhao X.W."/>
            <person name="Wei L."/>
        </authorList>
    </citation>
    <scope>NUCLEOTIDE SEQUENCE [LARGE SCALE GENOMIC DNA]</scope>
    <source>
        <tissue evidence="11">Nenye</tissue>
    </source>
</reference>
<dbReference type="Proteomes" id="UP001630127">
    <property type="component" value="Unassembled WGS sequence"/>
</dbReference>
<dbReference type="Gene3D" id="1.10.630.10">
    <property type="entry name" value="Cytochrome P450"/>
    <property type="match status" value="1"/>
</dbReference>
<dbReference type="FunFam" id="1.10.630.10:FF:000126">
    <property type="entry name" value="Predicted protein"/>
    <property type="match status" value="1"/>
</dbReference>
<keyword evidence="10" id="KW-1133">Transmembrane helix</keyword>
<evidence type="ECO:0000256" key="6">
    <source>
        <dbReference type="ARBA" id="ARBA00023004"/>
    </source>
</evidence>
<evidence type="ECO:0000256" key="5">
    <source>
        <dbReference type="ARBA" id="ARBA00023002"/>
    </source>
</evidence>
<dbReference type="InterPro" id="IPR002401">
    <property type="entry name" value="Cyt_P450_E_grp-I"/>
</dbReference>
<keyword evidence="4 8" id="KW-0479">Metal-binding</keyword>
<keyword evidence="6 8" id="KW-0408">Iron</keyword>
<dbReference type="GO" id="GO:0016705">
    <property type="term" value="F:oxidoreductase activity, acting on paired donors, with incorporation or reduction of molecular oxygen"/>
    <property type="evidence" value="ECO:0007669"/>
    <property type="project" value="UniProtKB-ARBA"/>
</dbReference>
<dbReference type="SUPFAM" id="SSF48264">
    <property type="entry name" value="Cytochrome P450"/>
    <property type="match status" value="1"/>
</dbReference>
<comment type="similarity">
    <text evidence="2 9">Belongs to the cytochrome P450 family.</text>
</comment>
<gene>
    <name evidence="11" type="ORF">ACH5RR_037431</name>
</gene>
<evidence type="ECO:0000256" key="7">
    <source>
        <dbReference type="ARBA" id="ARBA00023033"/>
    </source>
</evidence>
<dbReference type="PROSITE" id="PS00086">
    <property type="entry name" value="CYTOCHROME_P450"/>
    <property type="match status" value="1"/>
</dbReference>
<feature type="binding site" description="axial binding residue" evidence="8">
    <location>
        <position position="433"/>
    </location>
    <ligand>
        <name>heme</name>
        <dbReference type="ChEBI" id="CHEBI:30413"/>
    </ligand>
    <ligandPart>
        <name>Fe</name>
        <dbReference type="ChEBI" id="CHEBI:18248"/>
    </ligandPart>
</feature>
<dbReference type="InterPro" id="IPR036396">
    <property type="entry name" value="Cyt_P450_sf"/>
</dbReference>
<dbReference type="PANTHER" id="PTHR47950:SF49">
    <property type="entry name" value="CYTOCHROME P450"/>
    <property type="match status" value="1"/>
</dbReference>
<evidence type="ECO:0000256" key="2">
    <source>
        <dbReference type="ARBA" id="ARBA00010617"/>
    </source>
</evidence>
<dbReference type="PANTHER" id="PTHR47950">
    <property type="entry name" value="CYTOCHROME P450, FAMILY 76, SUBFAMILY C, POLYPEPTIDE 5-RELATED"/>
    <property type="match status" value="1"/>
</dbReference>
<dbReference type="GO" id="GO:0004497">
    <property type="term" value="F:monooxygenase activity"/>
    <property type="evidence" value="ECO:0007669"/>
    <property type="project" value="UniProtKB-KW"/>
</dbReference>
<evidence type="ECO:0000256" key="8">
    <source>
        <dbReference type="PIRSR" id="PIRSR602401-1"/>
    </source>
</evidence>
<evidence type="ECO:0008006" key="13">
    <source>
        <dbReference type="Google" id="ProtNLM"/>
    </source>
</evidence>
<name>A0ABD2YAU9_9GENT</name>
<keyword evidence="7 9" id="KW-0503">Monooxygenase</keyword>